<keyword evidence="4" id="KW-0812">Transmembrane</keyword>
<evidence type="ECO:0000256" key="4">
    <source>
        <dbReference type="SAM" id="Phobius"/>
    </source>
</evidence>
<dbReference type="SMART" id="SM00054">
    <property type="entry name" value="EFh"/>
    <property type="match status" value="2"/>
</dbReference>
<dbReference type="Proteomes" id="UP001327560">
    <property type="component" value="Chromosome 6"/>
</dbReference>
<evidence type="ECO:0000256" key="3">
    <source>
        <dbReference type="ARBA" id="ARBA00022837"/>
    </source>
</evidence>
<dbReference type="InterPro" id="IPR039647">
    <property type="entry name" value="EF_hand_pair_protein_CML-like"/>
</dbReference>
<dbReference type="AlphaFoldDB" id="A0AAQ3KQS1"/>
<accession>A0AAQ3KQS1</accession>
<feature type="transmembrane region" description="Helical" evidence="4">
    <location>
        <begin position="12"/>
        <end position="27"/>
    </location>
</feature>
<organism evidence="6 7">
    <name type="scientific">Canna indica</name>
    <name type="common">Indian-shot</name>
    <dbReference type="NCBI Taxonomy" id="4628"/>
    <lineage>
        <taxon>Eukaryota</taxon>
        <taxon>Viridiplantae</taxon>
        <taxon>Streptophyta</taxon>
        <taxon>Embryophyta</taxon>
        <taxon>Tracheophyta</taxon>
        <taxon>Spermatophyta</taxon>
        <taxon>Magnoliopsida</taxon>
        <taxon>Liliopsida</taxon>
        <taxon>Zingiberales</taxon>
        <taxon>Cannaceae</taxon>
        <taxon>Canna</taxon>
    </lineage>
</organism>
<dbReference type="InterPro" id="IPR002048">
    <property type="entry name" value="EF_hand_dom"/>
</dbReference>
<evidence type="ECO:0000313" key="7">
    <source>
        <dbReference type="Proteomes" id="UP001327560"/>
    </source>
</evidence>
<dbReference type="FunFam" id="1.10.238.10:FF:000003">
    <property type="entry name" value="Calmodulin A"/>
    <property type="match status" value="1"/>
</dbReference>
<evidence type="ECO:0000313" key="6">
    <source>
        <dbReference type="EMBL" id="WOL11363.1"/>
    </source>
</evidence>
<dbReference type="SUPFAM" id="SSF47473">
    <property type="entry name" value="EF-hand"/>
    <property type="match status" value="1"/>
</dbReference>
<keyword evidence="2" id="KW-0677">Repeat</keyword>
<keyword evidence="4" id="KW-0472">Membrane</keyword>
<protein>
    <recommendedName>
        <fullName evidence="5">EF-hand domain-containing protein</fullName>
    </recommendedName>
</protein>
<keyword evidence="4" id="KW-1133">Transmembrane helix</keyword>
<evidence type="ECO:0000256" key="2">
    <source>
        <dbReference type="ARBA" id="ARBA00022737"/>
    </source>
</evidence>
<dbReference type="GO" id="GO:0005509">
    <property type="term" value="F:calcium ion binding"/>
    <property type="evidence" value="ECO:0007669"/>
    <property type="project" value="InterPro"/>
</dbReference>
<dbReference type="PANTHER" id="PTHR10891">
    <property type="entry name" value="EF-HAND CALCIUM-BINDING DOMAIN CONTAINING PROTEIN"/>
    <property type="match status" value="1"/>
</dbReference>
<dbReference type="InterPro" id="IPR018247">
    <property type="entry name" value="EF_Hand_1_Ca_BS"/>
</dbReference>
<sequence>MEKLLPLHEPLQFLFLYSVLYFIYMPIKRFSLNSLSFLHAHVGFCTCLSMTHDQEQQPPVKSSNGASDLQREELEMILSRIGLCSRSEDKQVKEKMNLEEIPDLFADEEPSLEEVKEAFSVFDENGDGFIDELELQTVLGNLGIAEGLDLDACRRMIQVYDRNRDGKVDFYEFVKFMEISLC</sequence>
<dbReference type="PROSITE" id="PS50222">
    <property type="entry name" value="EF_HAND_2"/>
    <property type="match status" value="2"/>
</dbReference>
<dbReference type="InterPro" id="IPR011992">
    <property type="entry name" value="EF-hand-dom_pair"/>
</dbReference>
<dbReference type="Pfam" id="PF13499">
    <property type="entry name" value="EF-hand_7"/>
    <property type="match status" value="1"/>
</dbReference>
<evidence type="ECO:0000259" key="5">
    <source>
        <dbReference type="PROSITE" id="PS50222"/>
    </source>
</evidence>
<proteinExistence type="predicted"/>
<dbReference type="CDD" id="cd00051">
    <property type="entry name" value="EFh"/>
    <property type="match status" value="1"/>
</dbReference>
<keyword evidence="7" id="KW-1185">Reference proteome</keyword>
<keyword evidence="3" id="KW-0106">Calcium</keyword>
<name>A0AAQ3KQS1_9LILI</name>
<dbReference type="Gene3D" id="1.10.238.10">
    <property type="entry name" value="EF-hand"/>
    <property type="match status" value="1"/>
</dbReference>
<feature type="domain" description="EF-hand" evidence="5">
    <location>
        <begin position="110"/>
        <end position="145"/>
    </location>
</feature>
<reference evidence="6 7" key="1">
    <citation type="submission" date="2023-10" db="EMBL/GenBank/DDBJ databases">
        <title>Chromosome-scale genome assembly provides insights into flower coloration mechanisms of Canna indica.</title>
        <authorList>
            <person name="Li C."/>
        </authorList>
    </citation>
    <scope>NUCLEOTIDE SEQUENCE [LARGE SCALE GENOMIC DNA]</scope>
    <source>
        <tissue evidence="6">Flower</tissue>
    </source>
</reference>
<feature type="domain" description="EF-hand" evidence="5">
    <location>
        <begin position="148"/>
        <end position="182"/>
    </location>
</feature>
<evidence type="ECO:0000256" key="1">
    <source>
        <dbReference type="ARBA" id="ARBA00022723"/>
    </source>
</evidence>
<dbReference type="EMBL" id="CP136895">
    <property type="protein sequence ID" value="WOL11363.1"/>
    <property type="molecule type" value="Genomic_DNA"/>
</dbReference>
<dbReference type="PROSITE" id="PS00018">
    <property type="entry name" value="EF_HAND_1"/>
    <property type="match status" value="2"/>
</dbReference>
<keyword evidence="1" id="KW-0479">Metal-binding</keyword>
<gene>
    <name evidence="6" type="ORF">Cni_G20125</name>
</gene>